<reference evidence="2 3" key="1">
    <citation type="journal article" date="2016" name="Nat. Commun.">
        <title>Thousands of microbial genomes shed light on interconnected biogeochemical processes in an aquifer system.</title>
        <authorList>
            <person name="Anantharaman K."/>
            <person name="Brown C.T."/>
            <person name="Hug L.A."/>
            <person name="Sharon I."/>
            <person name="Castelle C.J."/>
            <person name="Probst A.J."/>
            <person name="Thomas B.C."/>
            <person name="Singh A."/>
            <person name="Wilkins M.J."/>
            <person name="Karaoz U."/>
            <person name="Brodie E.L."/>
            <person name="Williams K.H."/>
            <person name="Hubbard S.S."/>
            <person name="Banfield J.F."/>
        </authorList>
    </citation>
    <scope>NUCLEOTIDE SEQUENCE [LARGE SCALE GENOMIC DNA]</scope>
</reference>
<comment type="caution">
    <text evidence="2">The sequence shown here is derived from an EMBL/GenBank/DDBJ whole genome shotgun (WGS) entry which is preliminary data.</text>
</comment>
<dbReference type="STRING" id="1798680.A3J66_04155"/>
<evidence type="ECO:0000256" key="1">
    <source>
        <dbReference type="SAM" id="SignalP"/>
    </source>
</evidence>
<gene>
    <name evidence="2" type="ORF">A3J66_04155</name>
</gene>
<evidence type="ECO:0000313" key="3">
    <source>
        <dbReference type="Proteomes" id="UP000176282"/>
    </source>
</evidence>
<dbReference type="EMBL" id="MFQB01000038">
    <property type="protein sequence ID" value="OGH66218.1"/>
    <property type="molecule type" value="Genomic_DNA"/>
</dbReference>
<name>A0A1F6M3R4_9BACT</name>
<keyword evidence="1" id="KW-0732">Signal</keyword>
<feature type="signal peptide" evidence="1">
    <location>
        <begin position="1"/>
        <end position="21"/>
    </location>
</feature>
<proteinExistence type="predicted"/>
<dbReference type="AlphaFoldDB" id="A0A1F6M3R4"/>
<dbReference type="Proteomes" id="UP000176282">
    <property type="component" value="Unassembled WGS sequence"/>
</dbReference>
<organism evidence="2 3">
    <name type="scientific">Candidatus Magasanikbacteria bacterium RIFCSPHIGHO2_02_FULL_47_14</name>
    <dbReference type="NCBI Taxonomy" id="1798680"/>
    <lineage>
        <taxon>Bacteria</taxon>
        <taxon>Candidatus Magasanikiibacteriota</taxon>
    </lineage>
</organism>
<protein>
    <submittedName>
        <fullName evidence="2">Uncharacterized protein</fullName>
    </submittedName>
</protein>
<sequence>MPYKNFNILRVVFTFSFIACAGIFFSVFSHNAQAVACPLTVNTAYKTATSPAVYYVDADCRKRPFKSAVVYKSYFSSWNDVRTTTNILLSQVPDHALGFMPLGPRYNPKYGALVKIVTDPKVYFLLNDKKYWISSEPVFKALRYKWEWIEDVDRQLLDKYPDGGEIFDVEKHRDGTVVKYASSPQVYILESGQKRPIASEQEFNNLGYRWDRIVVISENEVYPTVPETPVTTPPVSSGQRTRLSKDDFTYLGAFRMPQTGAEASRFGYGGGAFALNPHGDPNGPNDGFPGSLYVLGHAHDQLLAEISIPAPKDQRNSSMTSLNAATLLHDFVDITEGYAKQTDEGNGYRIDGLAYLDAHGSQSTGKIYWTARTYYNVDTSDDLTHGMSNADLSNVAARGMWRLGNFHGMLTGGYIFPVPKYFADTYLGGKRLISGLFTQQGVSGTSQGPAMFAFGPWLDNPSDFGPANSTKLAAQALVYYPYRFQNGVETSNFPDYQIPDGWEAGAWISTAQKHAVVIVGTRAMGATYYGDARPGDCNIYKGYHGDPYEPRIIFYDPAELALATQGQKDSTTIVPYLEWNPSEFFVSTCEWNLTGVAYDEENRLLYVLHSDADTTGEPTPLVYVFRVKE</sequence>
<accession>A0A1F6M3R4</accession>
<evidence type="ECO:0000313" key="2">
    <source>
        <dbReference type="EMBL" id="OGH66218.1"/>
    </source>
</evidence>
<feature type="chain" id="PRO_5009525526" evidence="1">
    <location>
        <begin position="22"/>
        <end position="629"/>
    </location>
</feature>